<comment type="caution">
    <text evidence="1">The sequence shown here is derived from an EMBL/GenBank/DDBJ whole genome shotgun (WGS) entry which is preliminary data.</text>
</comment>
<dbReference type="AlphaFoldDB" id="A0AAE1NEF4"/>
<evidence type="ECO:0000313" key="2">
    <source>
        <dbReference type="Proteomes" id="UP001292094"/>
    </source>
</evidence>
<sequence length="142" mass="15757">MNGVELRALGPNSFYRYLGIETGATLGSPGVLLTRYRKGLNNINRAPLKPQQKLWCVTEVLQPQLQYPLLHGEVKKGWLKRFDVETQKTMQKIMHLLPDTPMGFFSSRRAGGLGVKCFTTGIPASRLPLHLTPVSSPSPENG</sequence>
<gene>
    <name evidence="1" type="ORF">Pmani_038570</name>
</gene>
<dbReference type="Proteomes" id="UP001292094">
    <property type="component" value="Unassembled WGS sequence"/>
</dbReference>
<organism evidence="1 2">
    <name type="scientific">Petrolisthes manimaculis</name>
    <dbReference type="NCBI Taxonomy" id="1843537"/>
    <lineage>
        <taxon>Eukaryota</taxon>
        <taxon>Metazoa</taxon>
        <taxon>Ecdysozoa</taxon>
        <taxon>Arthropoda</taxon>
        <taxon>Crustacea</taxon>
        <taxon>Multicrustacea</taxon>
        <taxon>Malacostraca</taxon>
        <taxon>Eumalacostraca</taxon>
        <taxon>Eucarida</taxon>
        <taxon>Decapoda</taxon>
        <taxon>Pleocyemata</taxon>
        <taxon>Anomura</taxon>
        <taxon>Galatheoidea</taxon>
        <taxon>Porcellanidae</taxon>
        <taxon>Petrolisthes</taxon>
    </lineage>
</organism>
<proteinExistence type="predicted"/>
<name>A0AAE1NEF4_9EUCA</name>
<evidence type="ECO:0000313" key="1">
    <source>
        <dbReference type="EMBL" id="KAK4288403.1"/>
    </source>
</evidence>
<keyword evidence="2" id="KW-1185">Reference proteome</keyword>
<reference evidence="1" key="1">
    <citation type="submission" date="2023-11" db="EMBL/GenBank/DDBJ databases">
        <title>Genome assemblies of two species of porcelain crab, Petrolisthes cinctipes and Petrolisthes manimaculis (Anomura: Porcellanidae).</title>
        <authorList>
            <person name="Angst P."/>
        </authorList>
    </citation>
    <scope>NUCLEOTIDE SEQUENCE</scope>
    <source>
        <strain evidence="1">PB745_02</strain>
        <tissue evidence="1">Gill</tissue>
    </source>
</reference>
<dbReference type="EMBL" id="JAWZYT010006320">
    <property type="protein sequence ID" value="KAK4288403.1"/>
    <property type="molecule type" value="Genomic_DNA"/>
</dbReference>
<accession>A0AAE1NEF4</accession>
<protein>
    <submittedName>
        <fullName evidence="1">Uncharacterized protein</fullName>
    </submittedName>
</protein>